<dbReference type="Proteomes" id="UP000578030">
    <property type="component" value="Unassembled WGS sequence"/>
</dbReference>
<reference evidence="1 2" key="1">
    <citation type="submission" date="2020-04" db="EMBL/GenBank/DDBJ databases">
        <title>Description of novel Gluconacetobacter.</title>
        <authorList>
            <person name="Sombolestani A."/>
        </authorList>
    </citation>
    <scope>NUCLEOTIDE SEQUENCE [LARGE SCALE GENOMIC DNA]</scope>
    <source>
        <strain evidence="1 2">LMG 27802</strain>
    </source>
</reference>
<dbReference type="Gene3D" id="3.90.550.10">
    <property type="entry name" value="Spore Coat Polysaccharide Biosynthesis Protein SpsA, Chain A"/>
    <property type="match status" value="1"/>
</dbReference>
<evidence type="ECO:0000313" key="1">
    <source>
        <dbReference type="EMBL" id="MBB2203210.1"/>
    </source>
</evidence>
<organism evidence="1 2">
    <name type="scientific">Gluconacetobacter tumulisoli</name>
    <dbReference type="NCBI Taxonomy" id="1286189"/>
    <lineage>
        <taxon>Bacteria</taxon>
        <taxon>Pseudomonadati</taxon>
        <taxon>Pseudomonadota</taxon>
        <taxon>Alphaproteobacteria</taxon>
        <taxon>Acetobacterales</taxon>
        <taxon>Acetobacteraceae</taxon>
        <taxon>Gluconacetobacter</taxon>
    </lineage>
</organism>
<accession>A0A7W4KA96</accession>
<evidence type="ECO:0000313" key="2">
    <source>
        <dbReference type="Proteomes" id="UP000578030"/>
    </source>
</evidence>
<dbReference type="InterPro" id="IPR029044">
    <property type="entry name" value="Nucleotide-diphossugar_trans"/>
</dbReference>
<protein>
    <recommendedName>
        <fullName evidence="3">Glycosyltransferase</fullName>
    </recommendedName>
</protein>
<sequence length="234" mass="26602">MDRVLAVGIYMADRPSTVAHVSLCLASARKYDITQRWIAIAPNGRGDYSHPMTSMVISTPEPKFPLLDRLLADAQDFDWIIISDDDIEFEEGAIDRLLCLAKSCDFALCQPARTLDSFTDHPLVQVLPGLTARRTRFVEIGPFICIRRDAAELLLPFGEQCRMGWGLDFVWPVVMEKFGLRMGIIDGVTMAHRIRRPAEHYSHAAAHLDMYRMLATRPYLTQEEAFTILEIYPE</sequence>
<comment type="caution">
    <text evidence="1">The sequence shown here is derived from an EMBL/GenBank/DDBJ whole genome shotgun (WGS) entry which is preliminary data.</text>
</comment>
<dbReference type="SUPFAM" id="SSF53448">
    <property type="entry name" value="Nucleotide-diphospho-sugar transferases"/>
    <property type="match status" value="1"/>
</dbReference>
<evidence type="ECO:0008006" key="3">
    <source>
        <dbReference type="Google" id="ProtNLM"/>
    </source>
</evidence>
<proteinExistence type="predicted"/>
<keyword evidence="2" id="KW-1185">Reference proteome</keyword>
<name>A0A7W4KA96_9PROT</name>
<gene>
    <name evidence="1" type="ORF">HLH28_16800</name>
</gene>
<dbReference type="EMBL" id="JABEQM010000020">
    <property type="protein sequence ID" value="MBB2203210.1"/>
    <property type="molecule type" value="Genomic_DNA"/>
</dbReference>
<dbReference type="AlphaFoldDB" id="A0A7W4KA96"/>